<organism evidence="2">
    <name type="scientific">Tanacetum cinerariifolium</name>
    <name type="common">Dalmatian daisy</name>
    <name type="synonym">Chrysanthemum cinerariifolium</name>
    <dbReference type="NCBI Taxonomy" id="118510"/>
    <lineage>
        <taxon>Eukaryota</taxon>
        <taxon>Viridiplantae</taxon>
        <taxon>Streptophyta</taxon>
        <taxon>Embryophyta</taxon>
        <taxon>Tracheophyta</taxon>
        <taxon>Spermatophyta</taxon>
        <taxon>Magnoliopsida</taxon>
        <taxon>eudicotyledons</taxon>
        <taxon>Gunneridae</taxon>
        <taxon>Pentapetalae</taxon>
        <taxon>asterids</taxon>
        <taxon>campanulids</taxon>
        <taxon>Asterales</taxon>
        <taxon>Asteraceae</taxon>
        <taxon>Asteroideae</taxon>
        <taxon>Anthemideae</taxon>
        <taxon>Anthemidinae</taxon>
        <taxon>Tanacetum</taxon>
    </lineage>
</organism>
<evidence type="ECO:0000256" key="1">
    <source>
        <dbReference type="SAM" id="MobiDB-lite"/>
    </source>
</evidence>
<gene>
    <name evidence="2" type="ORF">Tci_672004</name>
</gene>
<sequence length="147" mass="16692">MVGGAEIPQARASSEVRSTEEMDIAINDLNSKFVSMSTILEEIRSAIVGGGNHPNREGNERGIHRPRTNFEGFYDNHGRNQPPKQVWRHDDMMSSDEDEGEEAMDEYNIGPRRGDRPRTMVGRNVNPRGYGERKSYRVTAKISNWKS</sequence>
<proteinExistence type="predicted"/>
<dbReference type="AlphaFoldDB" id="A0A699KPL2"/>
<feature type="compositionally biased region" description="Acidic residues" evidence="1">
    <location>
        <begin position="93"/>
        <end position="105"/>
    </location>
</feature>
<name>A0A699KPL2_TANCI</name>
<feature type="region of interest" description="Disordered" evidence="1">
    <location>
        <begin position="48"/>
        <end position="132"/>
    </location>
</feature>
<feature type="compositionally biased region" description="Basic and acidic residues" evidence="1">
    <location>
        <begin position="54"/>
        <end position="63"/>
    </location>
</feature>
<reference evidence="2" key="1">
    <citation type="journal article" date="2019" name="Sci. Rep.">
        <title>Draft genome of Tanacetum cinerariifolium, the natural source of mosquito coil.</title>
        <authorList>
            <person name="Yamashiro T."/>
            <person name="Shiraishi A."/>
            <person name="Satake H."/>
            <person name="Nakayama K."/>
        </authorList>
    </citation>
    <scope>NUCLEOTIDE SEQUENCE</scope>
</reference>
<accession>A0A699KPL2</accession>
<comment type="caution">
    <text evidence="2">The sequence shown here is derived from an EMBL/GenBank/DDBJ whole genome shotgun (WGS) entry which is preliminary data.</text>
</comment>
<protein>
    <submittedName>
        <fullName evidence="2">Transposon Ty3-I Gag-Pol polyprotein</fullName>
    </submittedName>
</protein>
<evidence type="ECO:0000313" key="2">
    <source>
        <dbReference type="EMBL" id="GFB00033.1"/>
    </source>
</evidence>
<dbReference type="EMBL" id="BKCJ010530796">
    <property type="protein sequence ID" value="GFB00033.1"/>
    <property type="molecule type" value="Genomic_DNA"/>
</dbReference>